<evidence type="ECO:0000259" key="3">
    <source>
        <dbReference type="PROSITE" id="PS50002"/>
    </source>
</evidence>
<comment type="caution">
    <text evidence="4">The sequence shown here is derived from an EMBL/GenBank/DDBJ whole genome shotgun (WGS) entry which is preliminary data.</text>
</comment>
<dbReference type="PRINTS" id="PR00452">
    <property type="entry name" value="SH3DOMAIN"/>
</dbReference>
<dbReference type="OrthoDB" id="207120at2759"/>
<dbReference type="InterPro" id="IPR001452">
    <property type="entry name" value="SH3_domain"/>
</dbReference>
<evidence type="ECO:0000256" key="1">
    <source>
        <dbReference type="ARBA" id="ARBA00022443"/>
    </source>
</evidence>
<evidence type="ECO:0000313" key="5">
    <source>
        <dbReference type="Proteomes" id="UP000326759"/>
    </source>
</evidence>
<dbReference type="CDD" id="cd11839">
    <property type="entry name" value="SH3_Intersectin_4"/>
    <property type="match status" value="1"/>
</dbReference>
<protein>
    <submittedName>
        <fullName evidence="4">Intersectin-1</fullName>
    </submittedName>
</protein>
<dbReference type="SUPFAM" id="SSF50044">
    <property type="entry name" value="SH3-domain"/>
    <property type="match status" value="2"/>
</dbReference>
<feature type="domain" description="SH3" evidence="3">
    <location>
        <begin position="13"/>
        <end position="77"/>
    </location>
</feature>
<dbReference type="PANTHER" id="PTHR14167">
    <property type="entry name" value="SH3 DOMAIN-CONTAINING"/>
    <property type="match status" value="1"/>
</dbReference>
<dbReference type="Proteomes" id="UP000326759">
    <property type="component" value="Unassembled WGS sequence"/>
</dbReference>
<feature type="domain" description="SH3" evidence="3">
    <location>
        <begin position="124"/>
        <end position="183"/>
    </location>
</feature>
<dbReference type="InterPro" id="IPR036028">
    <property type="entry name" value="SH3-like_dom_sf"/>
</dbReference>
<dbReference type="InterPro" id="IPR050384">
    <property type="entry name" value="Endophilin_SH3RF"/>
</dbReference>
<dbReference type="AlphaFoldDB" id="A0A5N5TMK7"/>
<proteinExistence type="predicted"/>
<accession>A0A5N5TMK7</accession>
<keyword evidence="5" id="KW-1185">Reference proteome</keyword>
<dbReference type="EMBL" id="SEYY01000373">
    <property type="protein sequence ID" value="KAB7507398.1"/>
    <property type="molecule type" value="Genomic_DNA"/>
</dbReference>
<sequence>MQKSPRSPKKKGKKLEVAQVIAPYDATSDNQLSLARGQLVSIRKKTASGWWEGELHARGKSRQVGWFPASYVKIKCGSSRTTPVSMDLSGKDDYPLDITPGSLANALSKNASKGEAKIVAPPPQDPEKVEALYPYTAVNDDELSFEPGDIIFVLDKEDSAWWKGSLRGVIGVFPSNYVQTKSEAKIASAPAVISTSVTSDAEDSLCCKYN</sequence>
<dbReference type="FunFam" id="2.30.30.40:FF:000072">
    <property type="entry name" value="Unconventional Myosin IB"/>
    <property type="match status" value="1"/>
</dbReference>
<dbReference type="Gene3D" id="2.30.30.40">
    <property type="entry name" value="SH3 Domains"/>
    <property type="match status" value="2"/>
</dbReference>
<dbReference type="Pfam" id="PF00018">
    <property type="entry name" value="SH3_1"/>
    <property type="match status" value="1"/>
</dbReference>
<dbReference type="GO" id="GO:0016192">
    <property type="term" value="P:vesicle-mediated transport"/>
    <property type="evidence" value="ECO:0007669"/>
    <property type="project" value="UniProtKB-ARBA"/>
</dbReference>
<keyword evidence="1 2" id="KW-0728">SH3 domain</keyword>
<evidence type="ECO:0000313" key="4">
    <source>
        <dbReference type="EMBL" id="KAB7507398.1"/>
    </source>
</evidence>
<dbReference type="PRINTS" id="PR00499">
    <property type="entry name" value="P67PHOX"/>
</dbReference>
<name>A0A5N5TMK7_9CRUS</name>
<evidence type="ECO:0000256" key="2">
    <source>
        <dbReference type="PROSITE-ProRule" id="PRU00192"/>
    </source>
</evidence>
<dbReference type="Pfam" id="PF14604">
    <property type="entry name" value="SH3_9"/>
    <property type="match status" value="1"/>
</dbReference>
<dbReference type="PANTHER" id="PTHR14167:SF116">
    <property type="entry name" value="CAP, ISOFORM AC"/>
    <property type="match status" value="1"/>
</dbReference>
<dbReference type="SMART" id="SM00326">
    <property type="entry name" value="SH3"/>
    <property type="match status" value="2"/>
</dbReference>
<dbReference type="PROSITE" id="PS50002">
    <property type="entry name" value="SH3"/>
    <property type="match status" value="2"/>
</dbReference>
<reference evidence="4 5" key="1">
    <citation type="journal article" date="2019" name="PLoS Biol.">
        <title>Sex chromosomes control vertical transmission of feminizing Wolbachia symbionts in an isopod.</title>
        <authorList>
            <person name="Becking T."/>
            <person name="Chebbi M.A."/>
            <person name="Giraud I."/>
            <person name="Moumen B."/>
            <person name="Laverre T."/>
            <person name="Caubet Y."/>
            <person name="Peccoud J."/>
            <person name="Gilbert C."/>
            <person name="Cordaux R."/>
        </authorList>
    </citation>
    <scope>NUCLEOTIDE SEQUENCE [LARGE SCALE GENOMIC DNA]</scope>
    <source>
        <strain evidence="4">ANa2</strain>
        <tissue evidence="4">Whole body excluding digestive tract and cuticle</tissue>
    </source>
</reference>
<gene>
    <name evidence="4" type="primary">ITSN1_0</name>
    <name evidence="4" type="ORF">Anas_01632</name>
</gene>
<organism evidence="4 5">
    <name type="scientific">Armadillidium nasatum</name>
    <dbReference type="NCBI Taxonomy" id="96803"/>
    <lineage>
        <taxon>Eukaryota</taxon>
        <taxon>Metazoa</taxon>
        <taxon>Ecdysozoa</taxon>
        <taxon>Arthropoda</taxon>
        <taxon>Crustacea</taxon>
        <taxon>Multicrustacea</taxon>
        <taxon>Malacostraca</taxon>
        <taxon>Eumalacostraca</taxon>
        <taxon>Peracarida</taxon>
        <taxon>Isopoda</taxon>
        <taxon>Oniscidea</taxon>
        <taxon>Crinocheta</taxon>
        <taxon>Armadillidiidae</taxon>
        <taxon>Armadillidium</taxon>
    </lineage>
</organism>